<dbReference type="Proteomes" id="UP000076925">
    <property type="component" value="Unassembled WGS sequence"/>
</dbReference>
<organism evidence="2 3">
    <name type="scientific">Scytonema hofmannii PCC 7110</name>
    <dbReference type="NCBI Taxonomy" id="128403"/>
    <lineage>
        <taxon>Bacteria</taxon>
        <taxon>Bacillati</taxon>
        <taxon>Cyanobacteriota</taxon>
        <taxon>Cyanophyceae</taxon>
        <taxon>Nostocales</taxon>
        <taxon>Scytonemataceae</taxon>
        <taxon>Scytonema</taxon>
    </lineage>
</organism>
<dbReference type="GO" id="GO:0016787">
    <property type="term" value="F:hydrolase activity"/>
    <property type="evidence" value="ECO:0007669"/>
    <property type="project" value="UniProtKB-KW"/>
</dbReference>
<reference evidence="2 3" key="1">
    <citation type="journal article" date="2013" name="Genome Biol. Evol.">
        <title>Genomes of Stigonematalean cyanobacteria (subsection V) and the evolution of oxygenic photosynthesis from prokaryotes to plastids.</title>
        <authorList>
            <person name="Dagan T."/>
            <person name="Roettger M."/>
            <person name="Stucken K."/>
            <person name="Landan G."/>
            <person name="Koch R."/>
            <person name="Major P."/>
            <person name="Gould S.B."/>
            <person name="Goremykin V.V."/>
            <person name="Rippka R."/>
            <person name="Tandeau de Marsac N."/>
            <person name="Gugger M."/>
            <person name="Lockhart P.J."/>
            <person name="Allen J.F."/>
            <person name="Brune I."/>
            <person name="Maus I."/>
            <person name="Puhler A."/>
            <person name="Martin W.F."/>
        </authorList>
    </citation>
    <scope>NUCLEOTIDE SEQUENCE [LARGE SCALE GENOMIC DNA]</scope>
    <source>
        <strain evidence="2 3">PCC 7110</strain>
    </source>
</reference>
<proteinExistence type="predicted"/>
<keyword evidence="3" id="KW-1185">Reference proteome</keyword>
<dbReference type="InterPro" id="IPR050228">
    <property type="entry name" value="Carboxylesterase_BioH"/>
</dbReference>
<dbReference type="SUPFAM" id="SSF53474">
    <property type="entry name" value="alpha/beta-Hydrolases"/>
    <property type="match status" value="1"/>
</dbReference>
<dbReference type="PANTHER" id="PTHR43194">
    <property type="entry name" value="HYDROLASE ALPHA/BETA FOLD FAMILY"/>
    <property type="match status" value="1"/>
</dbReference>
<sequence length="311" mass="35322">MSYVSVRGVEHYYEWIKKPSEVLEKPVMVFVHGWAGSGRYWQSTAQVLSEQFDCLLYDMRGFGRSYGKPTIAQASESVAESFESRSHSAESQAIKELTYELEEYARDLAALLDTLQLQRVYITAHSTGTSIVTLFLNLYPQRVERAILTCAGIFEYDEKAFAAFHKFGGYVVKFRPKWLANIPLIDRMFMARFLRRPILATERKAFLEDFLVADYDAALGTIFTAVSKAAAESMPQAFAEITVPTLLISGEYDKIIPAEMGRQAAALNENIEFTVIRDTAHFPMLEDAPNYLSRVREFLQLESHTILDLGF</sequence>
<evidence type="ECO:0000259" key="1">
    <source>
        <dbReference type="Pfam" id="PF00561"/>
    </source>
</evidence>
<accession>A0A139X4D1</accession>
<dbReference type="OrthoDB" id="252464at2"/>
<name>A0A139X4D1_9CYAN</name>
<feature type="domain" description="AB hydrolase-1" evidence="1">
    <location>
        <begin position="26"/>
        <end position="287"/>
    </location>
</feature>
<evidence type="ECO:0000313" key="3">
    <source>
        <dbReference type="Proteomes" id="UP000076925"/>
    </source>
</evidence>
<dbReference type="RefSeq" id="WP_026134356.1">
    <property type="nucleotide sequence ID" value="NZ_KQ976354.1"/>
</dbReference>
<dbReference type="InterPro" id="IPR029058">
    <property type="entry name" value="AB_hydrolase_fold"/>
</dbReference>
<dbReference type="Gene3D" id="3.40.50.1820">
    <property type="entry name" value="alpha/beta hydrolase"/>
    <property type="match status" value="1"/>
</dbReference>
<dbReference type="Pfam" id="PF00561">
    <property type="entry name" value="Abhydrolase_1"/>
    <property type="match status" value="1"/>
</dbReference>
<protein>
    <submittedName>
        <fullName evidence="2">Alpha/beta hydrolase</fullName>
    </submittedName>
</protein>
<keyword evidence="2" id="KW-0378">Hydrolase</keyword>
<evidence type="ECO:0000313" key="2">
    <source>
        <dbReference type="EMBL" id="KYC39540.1"/>
    </source>
</evidence>
<dbReference type="InterPro" id="IPR000073">
    <property type="entry name" value="AB_hydrolase_1"/>
</dbReference>
<comment type="caution">
    <text evidence="2">The sequence shown here is derived from an EMBL/GenBank/DDBJ whole genome shotgun (WGS) entry which is preliminary data.</text>
</comment>
<dbReference type="PANTHER" id="PTHR43194:SF2">
    <property type="entry name" value="PEROXISOMAL MEMBRANE PROTEIN LPX1"/>
    <property type="match status" value="1"/>
</dbReference>
<dbReference type="EMBL" id="ANNX02000035">
    <property type="protein sequence ID" value="KYC39540.1"/>
    <property type="molecule type" value="Genomic_DNA"/>
</dbReference>
<dbReference type="AlphaFoldDB" id="A0A139X4D1"/>
<gene>
    <name evidence="2" type="ORF">WA1_31030</name>
</gene>
<dbReference type="STRING" id="128403.WA1_31030"/>